<dbReference type="AlphaFoldDB" id="A0A699HKY5"/>
<dbReference type="EMBL" id="BKCJ010171982">
    <property type="protein sequence ID" value="GEY35889.1"/>
    <property type="molecule type" value="Genomic_DNA"/>
</dbReference>
<name>A0A699HKY5_TANCI</name>
<protein>
    <recommendedName>
        <fullName evidence="2">Ty3 transposon capsid-like protein domain-containing protein</fullName>
    </recommendedName>
</protein>
<evidence type="ECO:0000259" key="2">
    <source>
        <dbReference type="Pfam" id="PF19259"/>
    </source>
</evidence>
<evidence type="ECO:0000313" key="3">
    <source>
        <dbReference type="EMBL" id="GEY35889.1"/>
    </source>
</evidence>
<evidence type="ECO:0000256" key="1">
    <source>
        <dbReference type="SAM" id="MobiDB-lite"/>
    </source>
</evidence>
<dbReference type="InterPro" id="IPR045358">
    <property type="entry name" value="Ty3_capsid"/>
</dbReference>
<sequence length="498" mass="55432">MTTRNQEIDNALKSHDKAITEIQATLSALSKQQEAILKAVTEKTVSGSGEGGGSGSTFNTNGADSRNNISLRTGNIDFPMFSGDDVEGWVYHCEHFFAMDETPEGMKLRYAVVHLEGDALQWHRAYLRTHNATVAEIQWDEYVRSISARFSNAMFEDPLEELASLNQTCSLHDLNTTFDALLNKVNPTKSQAISLNLKALSLDIRGMVKMFRPRTLHEDYGLAKTQALNNESLEEKINKDKGNSGNTRNYSNFNITPPVNASKSLLLTPKPAKTTFTKSNRGPLYVIKMEDDDDEETEEIGAEMEEKEHQISIHALTGLPSYSTMRAQGSVVEVWFPIRFLRFVSFTSFPALGTSFVACELFSVVFACLLSCVSCWCSGSVVSFNPGSVNLFDEVLVVPRFHSFLAPLWGSGFRVVAQVWCLLRLFASDVVLGLAPWLLLQHPCWIAIVLRALYPSMAILRFHYPFAGLNECHDGGGNGITKAYLITYLRDRHCKGEA</sequence>
<feature type="domain" description="Ty3 transposon capsid-like protein" evidence="2">
    <location>
        <begin position="103"/>
        <end position="226"/>
    </location>
</feature>
<reference evidence="3" key="1">
    <citation type="journal article" date="2019" name="Sci. Rep.">
        <title>Draft genome of Tanacetum cinerariifolium, the natural source of mosquito coil.</title>
        <authorList>
            <person name="Yamashiro T."/>
            <person name="Shiraishi A."/>
            <person name="Satake H."/>
            <person name="Nakayama K."/>
        </authorList>
    </citation>
    <scope>NUCLEOTIDE SEQUENCE</scope>
</reference>
<gene>
    <name evidence="3" type="ORF">Tci_407863</name>
</gene>
<dbReference type="Pfam" id="PF19259">
    <property type="entry name" value="Ty3_capsid"/>
    <property type="match status" value="1"/>
</dbReference>
<organism evidence="3">
    <name type="scientific">Tanacetum cinerariifolium</name>
    <name type="common">Dalmatian daisy</name>
    <name type="synonym">Chrysanthemum cinerariifolium</name>
    <dbReference type="NCBI Taxonomy" id="118510"/>
    <lineage>
        <taxon>Eukaryota</taxon>
        <taxon>Viridiplantae</taxon>
        <taxon>Streptophyta</taxon>
        <taxon>Embryophyta</taxon>
        <taxon>Tracheophyta</taxon>
        <taxon>Spermatophyta</taxon>
        <taxon>Magnoliopsida</taxon>
        <taxon>eudicotyledons</taxon>
        <taxon>Gunneridae</taxon>
        <taxon>Pentapetalae</taxon>
        <taxon>asterids</taxon>
        <taxon>campanulids</taxon>
        <taxon>Asterales</taxon>
        <taxon>Asteraceae</taxon>
        <taxon>Asteroideae</taxon>
        <taxon>Anthemideae</taxon>
        <taxon>Anthemidinae</taxon>
        <taxon>Tanacetum</taxon>
    </lineage>
</organism>
<feature type="region of interest" description="Disordered" evidence="1">
    <location>
        <begin position="42"/>
        <end position="65"/>
    </location>
</feature>
<comment type="caution">
    <text evidence="3">The sequence shown here is derived from an EMBL/GenBank/DDBJ whole genome shotgun (WGS) entry which is preliminary data.</text>
</comment>
<accession>A0A699HKY5</accession>
<proteinExistence type="predicted"/>